<dbReference type="GO" id="GO:0000107">
    <property type="term" value="F:imidazoleglycerol-phosphate synthase activity"/>
    <property type="evidence" value="ECO:0007669"/>
    <property type="project" value="UniProtKB-UniRule"/>
</dbReference>
<comment type="subunit">
    <text evidence="4 11">Heterodimer of HisH and HisF.</text>
</comment>
<dbReference type="EMBL" id="CP001825">
    <property type="protein sequence ID" value="ACZ41581.1"/>
    <property type="molecule type" value="Genomic_DNA"/>
</dbReference>
<keyword evidence="6 11" id="KW-0028">Amino-acid biosynthesis</keyword>
<dbReference type="EC" id="4.3.2.10" evidence="11"/>
<dbReference type="PANTHER" id="PTHR21235:SF2">
    <property type="entry name" value="IMIDAZOLE GLYCEROL PHOSPHATE SYNTHASE HISHF"/>
    <property type="match status" value="1"/>
</dbReference>
<evidence type="ECO:0000256" key="7">
    <source>
        <dbReference type="ARBA" id="ARBA00023102"/>
    </source>
</evidence>
<evidence type="ECO:0000256" key="1">
    <source>
        <dbReference type="ARBA" id="ARBA00004496"/>
    </source>
</evidence>
<evidence type="ECO:0000256" key="5">
    <source>
        <dbReference type="ARBA" id="ARBA00022490"/>
    </source>
</evidence>
<comment type="subcellular location">
    <subcellularLocation>
        <location evidence="1 11">Cytoplasm</location>
    </subcellularLocation>
</comment>
<sequence length="251" mass="27020">MLTKRVIPCMDVKDGKVVKNYQYFTPLPDAGDPVELASIYNAQGADELMFLDITASVEGRKLIIDLVNRTANEIFIPLTVAGGISSVEDMHRVLRAGADKVAINTAAAWNPDLITAGAERFGSQCIVVAIDAKKETDDWYVYTHGGRKPTGKRAVDWAREAQDRGAGEILLTSIDRDGTGEGYDLDLLDIVASAVSIPVIASGGASTPDHFVEAIQHGADAVLAASMFHYGHYTVSQAKKRMSECGIPVRL</sequence>
<comment type="function">
    <text evidence="9 11">IGPS catalyzes the conversion of PRFAR and glutamine to IGP, AICAR and glutamate. The HisF subunit catalyzes the cyclization activity that produces IGP and AICAR from PRFAR using the ammonia provided by the HisH subunit.</text>
</comment>
<dbReference type="InterPro" id="IPR050064">
    <property type="entry name" value="IGPS_HisA/HisF"/>
</dbReference>
<dbReference type="Proteomes" id="UP000000323">
    <property type="component" value="Chromosome 1"/>
</dbReference>
<accession>D1CF75</accession>
<keyword evidence="8 11" id="KW-0456">Lyase</keyword>
<evidence type="ECO:0000256" key="8">
    <source>
        <dbReference type="ARBA" id="ARBA00023239"/>
    </source>
</evidence>
<name>D1CF75_THET1</name>
<evidence type="ECO:0000313" key="14">
    <source>
        <dbReference type="Proteomes" id="UP000000323"/>
    </source>
</evidence>
<evidence type="ECO:0000256" key="12">
    <source>
        <dbReference type="RuleBase" id="RU003657"/>
    </source>
</evidence>
<organism evidence="13 14">
    <name type="scientific">Thermobaculum terrenum (strain ATCC BAA-798 / CCMEE 7001 / YNP1)</name>
    <dbReference type="NCBI Taxonomy" id="525904"/>
    <lineage>
        <taxon>Bacteria</taxon>
        <taxon>Bacillati</taxon>
        <taxon>Chloroflexota</taxon>
        <taxon>Chloroflexia</taxon>
        <taxon>Candidatus Thermobaculales</taxon>
        <taxon>Candidatus Thermobaculaceae</taxon>
        <taxon>Thermobaculum</taxon>
    </lineage>
</organism>
<dbReference type="KEGG" id="ttr:Tter_0664"/>
<dbReference type="FunFam" id="3.20.20.70:FF:000006">
    <property type="entry name" value="Imidazole glycerol phosphate synthase subunit HisF"/>
    <property type="match status" value="1"/>
</dbReference>
<keyword evidence="5 11" id="KW-0963">Cytoplasm</keyword>
<comment type="pathway">
    <text evidence="2 11">Amino-acid biosynthesis; L-histidine biosynthesis; L-histidine from 5-phospho-alpha-D-ribose 1-diphosphate: step 5/9.</text>
</comment>
<evidence type="ECO:0000256" key="11">
    <source>
        <dbReference type="HAMAP-Rule" id="MF_01013"/>
    </source>
</evidence>
<dbReference type="eggNOG" id="COG0107">
    <property type="taxonomic scope" value="Bacteria"/>
</dbReference>
<dbReference type="InterPro" id="IPR013785">
    <property type="entry name" value="Aldolase_TIM"/>
</dbReference>
<dbReference type="Pfam" id="PF00977">
    <property type="entry name" value="His_biosynth"/>
    <property type="match status" value="1"/>
</dbReference>
<dbReference type="InterPro" id="IPR011060">
    <property type="entry name" value="RibuloseP-bd_barrel"/>
</dbReference>
<evidence type="ECO:0000256" key="9">
    <source>
        <dbReference type="ARBA" id="ARBA00025475"/>
    </source>
</evidence>
<dbReference type="Gene3D" id="3.20.20.70">
    <property type="entry name" value="Aldolase class I"/>
    <property type="match status" value="1"/>
</dbReference>
<comment type="similarity">
    <text evidence="3 11 12">Belongs to the HisA/HisF family.</text>
</comment>
<dbReference type="RefSeq" id="WP_012874616.1">
    <property type="nucleotide sequence ID" value="NC_013525.1"/>
</dbReference>
<dbReference type="HAMAP" id="MF_01013">
    <property type="entry name" value="HisF"/>
    <property type="match status" value="1"/>
</dbReference>
<dbReference type="GO" id="GO:0016829">
    <property type="term" value="F:lyase activity"/>
    <property type="evidence" value="ECO:0007669"/>
    <property type="project" value="UniProtKB-KW"/>
</dbReference>
<dbReference type="NCBIfam" id="TIGR00735">
    <property type="entry name" value="hisF"/>
    <property type="match status" value="1"/>
</dbReference>
<feature type="active site" evidence="11">
    <location>
        <position position="131"/>
    </location>
</feature>
<dbReference type="UniPathway" id="UPA00031">
    <property type="reaction ID" value="UER00010"/>
</dbReference>
<dbReference type="GO" id="GO:0005737">
    <property type="term" value="C:cytoplasm"/>
    <property type="evidence" value="ECO:0007669"/>
    <property type="project" value="UniProtKB-SubCell"/>
</dbReference>
<dbReference type="STRING" id="525904.Tter_0664"/>
<dbReference type="SUPFAM" id="SSF51366">
    <property type="entry name" value="Ribulose-phoshate binding barrel"/>
    <property type="match status" value="1"/>
</dbReference>
<evidence type="ECO:0000256" key="2">
    <source>
        <dbReference type="ARBA" id="ARBA00005091"/>
    </source>
</evidence>
<dbReference type="OrthoDB" id="9781903at2"/>
<dbReference type="InterPro" id="IPR006062">
    <property type="entry name" value="His_biosynth"/>
</dbReference>
<gene>
    <name evidence="11" type="primary">hisF</name>
    <name evidence="13" type="ordered locus">Tter_0664</name>
</gene>
<evidence type="ECO:0000313" key="13">
    <source>
        <dbReference type="EMBL" id="ACZ41581.1"/>
    </source>
</evidence>
<evidence type="ECO:0000256" key="6">
    <source>
        <dbReference type="ARBA" id="ARBA00022605"/>
    </source>
</evidence>
<dbReference type="CDD" id="cd04731">
    <property type="entry name" value="HisF"/>
    <property type="match status" value="1"/>
</dbReference>
<protein>
    <recommendedName>
        <fullName evidence="11">Imidazole glycerol phosphate synthase subunit HisF</fullName>
        <ecNumber evidence="11">4.3.2.10</ecNumber>
    </recommendedName>
    <alternativeName>
        <fullName evidence="11">IGP synthase cyclase subunit</fullName>
    </alternativeName>
    <alternativeName>
        <fullName evidence="11">IGP synthase subunit HisF</fullName>
    </alternativeName>
    <alternativeName>
        <fullName evidence="11">ImGP synthase subunit HisF</fullName>
        <shortName evidence="11">IGPS subunit HisF</shortName>
    </alternativeName>
</protein>
<evidence type="ECO:0000256" key="10">
    <source>
        <dbReference type="ARBA" id="ARBA00047838"/>
    </source>
</evidence>
<keyword evidence="14" id="KW-1185">Reference proteome</keyword>
<proteinExistence type="inferred from homology"/>
<keyword evidence="7 11" id="KW-0368">Histidine biosynthesis</keyword>
<dbReference type="HOGENOM" id="CLU_048577_4_0_0"/>
<feature type="active site" evidence="11">
    <location>
        <position position="11"/>
    </location>
</feature>
<evidence type="ECO:0000256" key="3">
    <source>
        <dbReference type="ARBA" id="ARBA00009667"/>
    </source>
</evidence>
<comment type="catalytic activity">
    <reaction evidence="10 11">
        <text>5-[(5-phospho-1-deoxy-D-ribulos-1-ylimino)methylamino]-1-(5-phospho-beta-D-ribosyl)imidazole-4-carboxamide + L-glutamine = D-erythro-1-(imidazol-4-yl)glycerol 3-phosphate + 5-amino-1-(5-phospho-beta-D-ribosyl)imidazole-4-carboxamide + L-glutamate + H(+)</text>
        <dbReference type="Rhea" id="RHEA:24793"/>
        <dbReference type="ChEBI" id="CHEBI:15378"/>
        <dbReference type="ChEBI" id="CHEBI:29985"/>
        <dbReference type="ChEBI" id="CHEBI:58278"/>
        <dbReference type="ChEBI" id="CHEBI:58359"/>
        <dbReference type="ChEBI" id="CHEBI:58475"/>
        <dbReference type="ChEBI" id="CHEBI:58525"/>
        <dbReference type="EC" id="4.3.2.10"/>
    </reaction>
</comment>
<dbReference type="InterPro" id="IPR004651">
    <property type="entry name" value="HisF"/>
</dbReference>
<dbReference type="AlphaFoldDB" id="D1CF75"/>
<reference evidence="14" key="1">
    <citation type="journal article" date="2010" name="Stand. Genomic Sci.">
        <title>Complete genome sequence of 'Thermobaculum terrenum' type strain (YNP1).</title>
        <authorList>
            <person name="Kiss H."/>
            <person name="Cleland D."/>
            <person name="Lapidus A."/>
            <person name="Lucas S."/>
            <person name="Glavina Del Rio T."/>
            <person name="Nolan M."/>
            <person name="Tice H."/>
            <person name="Han C."/>
            <person name="Goodwin L."/>
            <person name="Pitluck S."/>
            <person name="Liolios K."/>
            <person name="Ivanova N."/>
            <person name="Mavromatis K."/>
            <person name="Ovchinnikova G."/>
            <person name="Pati A."/>
            <person name="Chen A."/>
            <person name="Palaniappan K."/>
            <person name="Land M."/>
            <person name="Hauser L."/>
            <person name="Chang Y."/>
            <person name="Jeffries C."/>
            <person name="Lu M."/>
            <person name="Brettin T."/>
            <person name="Detter J."/>
            <person name="Goker M."/>
            <person name="Tindall B."/>
            <person name="Beck B."/>
            <person name="McDermott T."/>
            <person name="Woyke T."/>
            <person name="Bristow J."/>
            <person name="Eisen J."/>
            <person name="Markowitz V."/>
            <person name="Hugenholtz P."/>
            <person name="Kyrpides N."/>
            <person name="Klenk H."/>
            <person name="Cheng J."/>
        </authorList>
    </citation>
    <scope>NUCLEOTIDE SEQUENCE [LARGE SCALE GENOMIC DNA]</scope>
    <source>
        <strain evidence="14">ATCC BAA-798 / YNP1</strain>
    </source>
</reference>
<dbReference type="GO" id="GO:0000105">
    <property type="term" value="P:L-histidine biosynthetic process"/>
    <property type="evidence" value="ECO:0007669"/>
    <property type="project" value="UniProtKB-UniRule"/>
</dbReference>
<dbReference type="PANTHER" id="PTHR21235">
    <property type="entry name" value="IMIDAZOLE GLYCEROL PHOSPHATE SYNTHASE SUBUNIT HISF/H IGP SYNTHASE SUBUNIT HISF/H"/>
    <property type="match status" value="1"/>
</dbReference>
<evidence type="ECO:0000256" key="4">
    <source>
        <dbReference type="ARBA" id="ARBA00011152"/>
    </source>
</evidence>